<keyword evidence="5" id="KW-0067">ATP-binding</keyword>
<evidence type="ECO:0000259" key="9">
    <source>
        <dbReference type="PROSITE" id="PS50067"/>
    </source>
</evidence>
<feature type="domain" description="Kinesin motor" evidence="9">
    <location>
        <begin position="1"/>
        <end position="59"/>
    </location>
</feature>
<gene>
    <name evidence="10" type="ORF">AB6A40_006651</name>
</gene>
<evidence type="ECO:0000256" key="6">
    <source>
        <dbReference type="ARBA" id="ARBA00023175"/>
    </source>
</evidence>
<evidence type="ECO:0000313" key="11">
    <source>
        <dbReference type="Proteomes" id="UP001608902"/>
    </source>
</evidence>
<name>A0ABD6ETR8_9BILA</name>
<evidence type="ECO:0000256" key="4">
    <source>
        <dbReference type="ARBA" id="ARBA00022741"/>
    </source>
</evidence>
<evidence type="ECO:0000313" key="10">
    <source>
        <dbReference type="EMBL" id="MFH4979942.1"/>
    </source>
</evidence>
<keyword evidence="4" id="KW-0547">Nucleotide-binding</keyword>
<dbReference type="InterPro" id="IPR036961">
    <property type="entry name" value="Kinesin_motor_dom_sf"/>
</dbReference>
<dbReference type="AlphaFoldDB" id="A0ABD6ETR8"/>
<evidence type="ECO:0000256" key="2">
    <source>
        <dbReference type="ARBA" id="ARBA00022490"/>
    </source>
</evidence>
<reference evidence="10 11" key="1">
    <citation type="submission" date="2024-08" db="EMBL/GenBank/DDBJ databases">
        <title>Gnathostoma spinigerum genome.</title>
        <authorList>
            <person name="Gonzalez-Bertolin B."/>
            <person name="Monzon S."/>
            <person name="Zaballos A."/>
            <person name="Jimenez P."/>
            <person name="Dekumyoy P."/>
            <person name="Varona S."/>
            <person name="Cuesta I."/>
            <person name="Sumanam S."/>
            <person name="Adisakwattana P."/>
            <person name="Gasser R.B."/>
            <person name="Hernandez-Gonzalez A."/>
            <person name="Young N.D."/>
            <person name="Perteguer M.J."/>
        </authorList>
    </citation>
    <scope>NUCLEOTIDE SEQUENCE [LARGE SCALE GENOMIC DNA]</scope>
    <source>
        <strain evidence="10">AL3</strain>
        <tissue evidence="10">Liver</tissue>
    </source>
</reference>
<evidence type="ECO:0000256" key="5">
    <source>
        <dbReference type="ARBA" id="ARBA00022840"/>
    </source>
</evidence>
<accession>A0ABD6ETR8</accession>
<organism evidence="10 11">
    <name type="scientific">Gnathostoma spinigerum</name>
    <dbReference type="NCBI Taxonomy" id="75299"/>
    <lineage>
        <taxon>Eukaryota</taxon>
        <taxon>Metazoa</taxon>
        <taxon>Ecdysozoa</taxon>
        <taxon>Nematoda</taxon>
        <taxon>Chromadorea</taxon>
        <taxon>Rhabditida</taxon>
        <taxon>Spirurina</taxon>
        <taxon>Gnathostomatomorpha</taxon>
        <taxon>Gnathostomatoidea</taxon>
        <taxon>Gnathostomatidae</taxon>
        <taxon>Gnathostoma</taxon>
    </lineage>
</organism>
<dbReference type="InterPro" id="IPR027640">
    <property type="entry name" value="Kinesin-like_fam"/>
</dbReference>
<dbReference type="Gene3D" id="3.40.850.10">
    <property type="entry name" value="Kinesin motor domain"/>
    <property type="match status" value="1"/>
</dbReference>
<evidence type="ECO:0000256" key="7">
    <source>
        <dbReference type="ARBA" id="ARBA00023212"/>
    </source>
</evidence>
<keyword evidence="11" id="KW-1185">Reference proteome</keyword>
<dbReference type="SUPFAM" id="SSF52540">
    <property type="entry name" value="P-loop containing nucleoside triphosphate hydrolases"/>
    <property type="match status" value="1"/>
</dbReference>
<keyword evidence="7" id="KW-0206">Cytoskeleton</keyword>
<dbReference type="GO" id="GO:0005874">
    <property type="term" value="C:microtubule"/>
    <property type="evidence" value="ECO:0007669"/>
    <property type="project" value="UniProtKB-KW"/>
</dbReference>
<comment type="similarity">
    <text evidence="8">Belongs to the TRAFAC class myosin-kinesin ATPase superfamily. Kinesin family.</text>
</comment>
<evidence type="ECO:0000256" key="8">
    <source>
        <dbReference type="PROSITE-ProRule" id="PRU00283"/>
    </source>
</evidence>
<sequence length="192" mass="21609">MGKSHVHVPFRASKLTLVLRDSFVGTNAKTCMIAMISPGMSSCEHTLNTLRYADRVKELGAEEGAETPMDDEDFMLTGDGDDLELLHARNGMSDEAYRIQKTLQNIAVAEERSVDELSNLYGFYEGSKVGEEMKSLMHRSSKVDYDIEVFAKDLLSFAAGQRDRYQKLYDLADRLNTEINREAEVNSKNGLR</sequence>
<keyword evidence="2" id="KW-0963">Cytoplasm</keyword>
<dbReference type="EMBL" id="JBGFUD010004853">
    <property type="protein sequence ID" value="MFH4979942.1"/>
    <property type="molecule type" value="Genomic_DNA"/>
</dbReference>
<protein>
    <recommendedName>
        <fullName evidence="9">Kinesin motor domain-containing protein</fullName>
    </recommendedName>
</protein>
<comment type="subcellular location">
    <subcellularLocation>
        <location evidence="1">Cytoplasm</location>
        <location evidence="1">Cytoskeleton</location>
    </subcellularLocation>
</comment>
<dbReference type="Proteomes" id="UP001608902">
    <property type="component" value="Unassembled WGS sequence"/>
</dbReference>
<comment type="caution">
    <text evidence="10">The sequence shown here is derived from an EMBL/GenBank/DDBJ whole genome shotgun (WGS) entry which is preliminary data.</text>
</comment>
<dbReference type="InterPro" id="IPR001752">
    <property type="entry name" value="Kinesin_motor_dom"/>
</dbReference>
<dbReference type="GO" id="GO:0005524">
    <property type="term" value="F:ATP binding"/>
    <property type="evidence" value="ECO:0007669"/>
    <property type="project" value="UniProtKB-KW"/>
</dbReference>
<keyword evidence="6" id="KW-0505">Motor protein</keyword>
<dbReference type="PROSITE" id="PS50067">
    <property type="entry name" value="KINESIN_MOTOR_2"/>
    <property type="match status" value="1"/>
</dbReference>
<keyword evidence="3" id="KW-0493">Microtubule</keyword>
<evidence type="ECO:0000256" key="1">
    <source>
        <dbReference type="ARBA" id="ARBA00004245"/>
    </source>
</evidence>
<dbReference type="InterPro" id="IPR027417">
    <property type="entry name" value="P-loop_NTPase"/>
</dbReference>
<proteinExistence type="inferred from homology"/>
<dbReference type="Pfam" id="PF00225">
    <property type="entry name" value="Kinesin"/>
    <property type="match status" value="1"/>
</dbReference>
<dbReference type="PANTHER" id="PTHR47971">
    <property type="entry name" value="KINESIN-RELATED PROTEIN 6"/>
    <property type="match status" value="1"/>
</dbReference>
<dbReference type="PANTHER" id="PTHR47971:SF8">
    <property type="entry name" value="KINESIN-LIKE PROTEIN"/>
    <property type="match status" value="1"/>
</dbReference>
<evidence type="ECO:0000256" key="3">
    <source>
        <dbReference type="ARBA" id="ARBA00022701"/>
    </source>
</evidence>
<comment type="caution">
    <text evidence="8">Lacks conserved residue(s) required for the propagation of feature annotation.</text>
</comment>